<dbReference type="AlphaFoldDB" id="A0A198AK55"/>
<accession>A0A198AK55</accession>
<proteinExistence type="predicted"/>
<organism evidence="1 2">
    <name type="scientific">Paenibacillus oryzisoli</name>
    <dbReference type="NCBI Taxonomy" id="1850517"/>
    <lineage>
        <taxon>Bacteria</taxon>
        <taxon>Bacillati</taxon>
        <taxon>Bacillota</taxon>
        <taxon>Bacilli</taxon>
        <taxon>Bacillales</taxon>
        <taxon>Paenibacillaceae</taxon>
        <taxon>Paenibacillus</taxon>
    </lineage>
</organism>
<reference evidence="1 2" key="1">
    <citation type="submission" date="2016-05" db="EMBL/GenBank/DDBJ databases">
        <title>Paenibacillus sp. 1ZS3-15 nov., isolated from the rhizosphere soil.</title>
        <authorList>
            <person name="Zhang X.X."/>
            <person name="Zhang J."/>
        </authorList>
    </citation>
    <scope>NUCLEOTIDE SEQUENCE [LARGE SCALE GENOMIC DNA]</scope>
    <source>
        <strain evidence="1 2">1ZS3-15</strain>
    </source>
</reference>
<evidence type="ECO:0000313" key="2">
    <source>
        <dbReference type="Proteomes" id="UP000078454"/>
    </source>
</evidence>
<dbReference type="EMBL" id="LYPB01000049">
    <property type="protein sequence ID" value="OAS21421.1"/>
    <property type="molecule type" value="Genomic_DNA"/>
</dbReference>
<evidence type="ECO:0000313" key="1">
    <source>
        <dbReference type="EMBL" id="OAS21421.1"/>
    </source>
</evidence>
<comment type="caution">
    <text evidence="1">The sequence shown here is derived from an EMBL/GenBank/DDBJ whole genome shotgun (WGS) entry which is preliminary data.</text>
</comment>
<protein>
    <submittedName>
        <fullName evidence="1">Uncharacterized protein</fullName>
    </submittedName>
</protein>
<gene>
    <name evidence="1" type="ORF">A8708_31665</name>
</gene>
<dbReference type="RefSeq" id="WP_068662992.1">
    <property type="nucleotide sequence ID" value="NZ_LYPB01000049.1"/>
</dbReference>
<keyword evidence="2" id="KW-1185">Reference proteome</keyword>
<dbReference type="Proteomes" id="UP000078454">
    <property type="component" value="Unassembled WGS sequence"/>
</dbReference>
<name>A0A198AK55_9BACL</name>
<sequence length="62" mass="6690">MRGDSEDFGAGGAYLRHTAIGIWVDDTWSQVIVNTGIRANEPLADETMAVELLAIVPRGMSN</sequence>